<dbReference type="PANTHER" id="PTHR36174">
    <property type="entry name" value="LIPID II:GLYCINE GLYCYLTRANSFERASE"/>
    <property type="match status" value="1"/>
</dbReference>
<dbReference type="PANTHER" id="PTHR36174:SF1">
    <property type="entry name" value="LIPID II:GLYCINE GLYCYLTRANSFERASE"/>
    <property type="match status" value="1"/>
</dbReference>
<reference evidence="7" key="1">
    <citation type="journal article" date="2020" name="mSystems">
        <title>Genome- and Community-Level Interaction Insights into Carbon Utilization and Element Cycling Functions of Hydrothermarchaeota in Hydrothermal Sediment.</title>
        <authorList>
            <person name="Zhou Z."/>
            <person name="Liu Y."/>
            <person name="Xu W."/>
            <person name="Pan J."/>
            <person name="Luo Z.H."/>
            <person name="Li M."/>
        </authorList>
    </citation>
    <scope>NUCLEOTIDE SEQUENCE [LARGE SCALE GENOMIC DNA]</scope>
    <source>
        <strain evidence="7">SpSt-579</strain>
    </source>
</reference>
<evidence type="ECO:0000256" key="3">
    <source>
        <dbReference type="ARBA" id="ARBA00022960"/>
    </source>
</evidence>
<keyword evidence="5" id="KW-0012">Acyltransferase</keyword>
<comment type="similarity">
    <text evidence="1">Belongs to the FemABX family.</text>
</comment>
<proteinExistence type="inferred from homology"/>
<organism evidence="7">
    <name type="scientific">candidate division CPR3 bacterium</name>
    <dbReference type="NCBI Taxonomy" id="2268181"/>
    <lineage>
        <taxon>Bacteria</taxon>
        <taxon>Bacteria division CPR3</taxon>
    </lineage>
</organism>
<dbReference type="GO" id="GO:0071555">
    <property type="term" value="P:cell wall organization"/>
    <property type="evidence" value="ECO:0007669"/>
    <property type="project" value="UniProtKB-KW"/>
</dbReference>
<gene>
    <name evidence="7" type="ORF">ENT43_02435</name>
</gene>
<evidence type="ECO:0000256" key="4">
    <source>
        <dbReference type="ARBA" id="ARBA00022984"/>
    </source>
</evidence>
<dbReference type="AlphaFoldDB" id="A0A7C4M2I0"/>
<evidence type="ECO:0000256" key="1">
    <source>
        <dbReference type="ARBA" id="ARBA00009943"/>
    </source>
</evidence>
<dbReference type="InterPro" id="IPR050644">
    <property type="entry name" value="PG_Glycine_Bridge_Synth"/>
</dbReference>
<dbReference type="Gene3D" id="3.40.630.30">
    <property type="match status" value="1"/>
</dbReference>
<sequence length="298" mass="34615">MQISNFLQSEEWAEFEKSQGSEIFWIDGILLTKNHLPKGKSYLYCPRGPEELTEDFVKAAHKLARKERSIFIRVEPLNHINIKTHKHTIKKTININPANTLILDLTKSEETLLSAMKQKTRYNINLAKKKGVDVEISSGVVSARTFFEIMKETSSRDNFNPHSLKHYEDLTNFFGPKKMLKVYLAKIGGKYIAANIIFYYKNTATYLHGASSNEYRNVMAPYLLQWQAILDAKKEGFKYYDFWGIAPDDSPGHPWAGVTRFKKGFGGEQMDYPGTYDLVISKYWYFIYKVVRFLNRLF</sequence>
<evidence type="ECO:0000313" key="7">
    <source>
        <dbReference type="EMBL" id="HGT71094.1"/>
    </source>
</evidence>
<accession>A0A7C4M2I0</accession>
<dbReference type="GO" id="GO:0009252">
    <property type="term" value="P:peptidoglycan biosynthetic process"/>
    <property type="evidence" value="ECO:0007669"/>
    <property type="project" value="UniProtKB-KW"/>
</dbReference>
<keyword evidence="3" id="KW-0133">Cell shape</keyword>
<evidence type="ECO:0000256" key="5">
    <source>
        <dbReference type="ARBA" id="ARBA00023315"/>
    </source>
</evidence>
<dbReference type="SUPFAM" id="SSF55729">
    <property type="entry name" value="Acyl-CoA N-acyltransferases (Nat)"/>
    <property type="match status" value="2"/>
</dbReference>
<protein>
    <submittedName>
        <fullName evidence="7">Peptidoglycan bridge formation glycyltransferase FemA/FemB family protein</fullName>
    </submittedName>
</protein>
<dbReference type="EMBL" id="DSYQ01000009">
    <property type="protein sequence ID" value="HGT71094.1"/>
    <property type="molecule type" value="Genomic_DNA"/>
</dbReference>
<comment type="caution">
    <text evidence="7">The sequence shown here is derived from an EMBL/GenBank/DDBJ whole genome shotgun (WGS) entry which is preliminary data.</text>
</comment>
<dbReference type="GO" id="GO:0008360">
    <property type="term" value="P:regulation of cell shape"/>
    <property type="evidence" value="ECO:0007669"/>
    <property type="project" value="UniProtKB-KW"/>
</dbReference>
<keyword evidence="6" id="KW-0961">Cell wall biogenesis/degradation</keyword>
<name>A0A7C4M2I0_UNCC3</name>
<dbReference type="InterPro" id="IPR003447">
    <property type="entry name" value="FEMABX"/>
</dbReference>
<dbReference type="InterPro" id="IPR016181">
    <property type="entry name" value="Acyl_CoA_acyltransferase"/>
</dbReference>
<keyword evidence="2 7" id="KW-0808">Transferase</keyword>
<dbReference type="Pfam" id="PF02388">
    <property type="entry name" value="FemAB"/>
    <property type="match status" value="3"/>
</dbReference>
<evidence type="ECO:0000256" key="2">
    <source>
        <dbReference type="ARBA" id="ARBA00022679"/>
    </source>
</evidence>
<evidence type="ECO:0000256" key="6">
    <source>
        <dbReference type="ARBA" id="ARBA00023316"/>
    </source>
</evidence>
<keyword evidence="4" id="KW-0573">Peptidoglycan synthesis</keyword>
<dbReference type="GO" id="GO:0016755">
    <property type="term" value="F:aminoacyltransferase activity"/>
    <property type="evidence" value="ECO:0007669"/>
    <property type="project" value="InterPro"/>
</dbReference>
<dbReference type="PROSITE" id="PS51191">
    <property type="entry name" value="FEMABX"/>
    <property type="match status" value="1"/>
</dbReference>